<dbReference type="GO" id="GO:0016579">
    <property type="term" value="P:protein deubiquitination"/>
    <property type="evidence" value="ECO:0007669"/>
    <property type="project" value="InterPro"/>
</dbReference>
<dbReference type="InterPro" id="IPR050164">
    <property type="entry name" value="Peptidase_C19"/>
</dbReference>
<comment type="catalytic activity">
    <reaction evidence="1">
        <text>Thiol-dependent hydrolysis of ester, thioester, amide, peptide and isopeptide bonds formed by the C-terminal Gly of ubiquitin (a 76-residue protein attached to proteins as an intracellular targeting signal).</text>
        <dbReference type="EC" id="3.4.19.12"/>
    </reaction>
</comment>
<dbReference type="SUPFAM" id="SSF54001">
    <property type="entry name" value="Cysteine proteinases"/>
    <property type="match status" value="1"/>
</dbReference>
<evidence type="ECO:0000256" key="4">
    <source>
        <dbReference type="ARBA" id="ARBA00022670"/>
    </source>
</evidence>
<dbReference type="EC" id="3.4.19.12" evidence="3"/>
<dbReference type="Gene3D" id="3.90.70.10">
    <property type="entry name" value="Cysteine proteinases"/>
    <property type="match status" value="1"/>
</dbReference>
<gene>
    <name evidence="10" type="ORF">NKR23_g5197</name>
</gene>
<dbReference type="InterPro" id="IPR028889">
    <property type="entry name" value="USP"/>
</dbReference>
<keyword evidence="4" id="KW-0645">Protease</keyword>
<feature type="compositionally biased region" description="Basic and acidic residues" evidence="8">
    <location>
        <begin position="567"/>
        <end position="579"/>
    </location>
</feature>
<evidence type="ECO:0000256" key="1">
    <source>
        <dbReference type="ARBA" id="ARBA00000707"/>
    </source>
</evidence>
<protein>
    <recommendedName>
        <fullName evidence="3">ubiquitinyl hydrolase 1</fullName>
        <ecNumber evidence="3">3.4.19.12</ecNumber>
    </recommendedName>
</protein>
<sequence>MSAPASPGSRFHDSFYAPDTYQFAHDHDHARVWDRIREPSALVPALVLLCSIIYHYSHSYAASRGRPLPSLLHVIWDTIVFATPASVLYAIDSWIDPPLFPLPMLHSQPTTHAAKSDVLRKILGMDKPGGIVATVSQAGRRTLSGSFPSLGLKGGLSGPAGLGNWDNSCFQNSILQGLAALKPLPSYLAGLALQGESARVPTETVQALRDLIDELNDPTNNGKTLWTPKVLKNMNTWQQQDAQEYYSKLLEEIDKETARAAKTTQKPAGLETDPTRDDSTSSQHSDDSGYQSLSTISKGSVDLKTTRNPLEGLLAQRVACIACGHSGGLSMIPFNCLTLSLGLDKTEFDLYERLDSYIHVEAIPGVECAKCTLLKVRRLLNIILERSRSANIPDENLQEPLARLQAADTALEEDDFDDETLKTCKIGPAQMVSSTKTKQAVVARPPRSLAIHMNRSVFNERTGYMFKNPADVRFPMTLDLGPWCLGSADPLTSQVTANSGDALDEKVIATASDYEQWLLDPKSSMAAGDQHPSKVTGPIYELRAVITHRGRHENGHYICYRKHSRTSRTEQDEKFENKADQPPQLAMEVDADDVSSLHEQESGKDQPHKTLESVNEAESRWWMLSDQNVSQVSEEHVLGQGGVFMLFYDCVDPNSILTSDVDSPDIASEIICTPQNGSTPSTEASEAMEALVPLDSRSGGALARHSSRTSQHKAVAPTRSVPLPSNIGGNEVLARAQSIPLPTEDDGVDLL</sequence>
<evidence type="ECO:0000256" key="7">
    <source>
        <dbReference type="ARBA" id="ARBA00022807"/>
    </source>
</evidence>
<dbReference type="InterPro" id="IPR018200">
    <property type="entry name" value="USP_CS"/>
</dbReference>
<evidence type="ECO:0000256" key="3">
    <source>
        <dbReference type="ARBA" id="ARBA00012759"/>
    </source>
</evidence>
<feature type="region of interest" description="Disordered" evidence="8">
    <location>
        <begin position="561"/>
        <end position="614"/>
    </location>
</feature>
<organism evidence="10 11">
    <name type="scientific">Pleurostoma richardsiae</name>
    <dbReference type="NCBI Taxonomy" id="41990"/>
    <lineage>
        <taxon>Eukaryota</taxon>
        <taxon>Fungi</taxon>
        <taxon>Dikarya</taxon>
        <taxon>Ascomycota</taxon>
        <taxon>Pezizomycotina</taxon>
        <taxon>Sordariomycetes</taxon>
        <taxon>Sordariomycetidae</taxon>
        <taxon>Calosphaeriales</taxon>
        <taxon>Pleurostomataceae</taxon>
        <taxon>Pleurostoma</taxon>
    </lineage>
</organism>
<dbReference type="Proteomes" id="UP001174694">
    <property type="component" value="Unassembled WGS sequence"/>
</dbReference>
<dbReference type="AlphaFoldDB" id="A0AA38S0D3"/>
<evidence type="ECO:0000256" key="2">
    <source>
        <dbReference type="ARBA" id="ARBA00009085"/>
    </source>
</evidence>
<evidence type="ECO:0000256" key="5">
    <source>
        <dbReference type="ARBA" id="ARBA00022786"/>
    </source>
</evidence>
<evidence type="ECO:0000256" key="6">
    <source>
        <dbReference type="ARBA" id="ARBA00022801"/>
    </source>
</evidence>
<comment type="similarity">
    <text evidence="2">Belongs to the peptidase C19 family.</text>
</comment>
<dbReference type="CDD" id="cd02662">
    <property type="entry name" value="Peptidase_C19F"/>
    <property type="match status" value="1"/>
</dbReference>
<keyword evidence="6 10" id="KW-0378">Hydrolase</keyword>
<reference evidence="10" key="1">
    <citation type="submission" date="2022-07" db="EMBL/GenBank/DDBJ databases">
        <title>Fungi with potential for degradation of polypropylene.</title>
        <authorList>
            <person name="Gostincar C."/>
        </authorList>
    </citation>
    <scope>NUCLEOTIDE SEQUENCE</scope>
    <source>
        <strain evidence="10">EXF-13308</strain>
    </source>
</reference>
<dbReference type="InterPro" id="IPR038765">
    <property type="entry name" value="Papain-like_cys_pep_sf"/>
</dbReference>
<keyword evidence="11" id="KW-1185">Reference proteome</keyword>
<comment type="caution">
    <text evidence="10">The sequence shown here is derived from an EMBL/GenBank/DDBJ whole genome shotgun (WGS) entry which is preliminary data.</text>
</comment>
<feature type="region of interest" description="Disordered" evidence="8">
    <location>
        <begin position="699"/>
        <end position="723"/>
    </location>
</feature>
<accession>A0AA38S0D3</accession>
<dbReference type="GO" id="GO:0005829">
    <property type="term" value="C:cytosol"/>
    <property type="evidence" value="ECO:0007669"/>
    <property type="project" value="TreeGrafter"/>
</dbReference>
<feature type="compositionally biased region" description="Basic and acidic residues" evidence="8">
    <location>
        <begin position="595"/>
        <end position="611"/>
    </location>
</feature>
<keyword evidence="7" id="KW-0788">Thiol protease</keyword>
<keyword evidence="5" id="KW-0833">Ubl conjugation pathway</keyword>
<dbReference type="PANTHER" id="PTHR24006">
    <property type="entry name" value="UBIQUITIN CARBOXYL-TERMINAL HYDROLASE"/>
    <property type="match status" value="1"/>
</dbReference>
<dbReference type="EMBL" id="JANBVO010000013">
    <property type="protein sequence ID" value="KAJ9148329.1"/>
    <property type="molecule type" value="Genomic_DNA"/>
</dbReference>
<evidence type="ECO:0000313" key="10">
    <source>
        <dbReference type="EMBL" id="KAJ9148329.1"/>
    </source>
</evidence>
<feature type="domain" description="USP" evidence="9">
    <location>
        <begin position="160"/>
        <end position="651"/>
    </location>
</feature>
<dbReference type="PROSITE" id="PS50235">
    <property type="entry name" value="USP_3"/>
    <property type="match status" value="1"/>
</dbReference>
<evidence type="ECO:0000256" key="8">
    <source>
        <dbReference type="SAM" id="MobiDB-lite"/>
    </source>
</evidence>
<feature type="compositionally biased region" description="Basic and acidic residues" evidence="8">
    <location>
        <begin position="273"/>
        <end position="287"/>
    </location>
</feature>
<evidence type="ECO:0000259" key="9">
    <source>
        <dbReference type="PROSITE" id="PS50235"/>
    </source>
</evidence>
<proteinExistence type="inferred from homology"/>
<feature type="region of interest" description="Disordered" evidence="8">
    <location>
        <begin position="258"/>
        <end position="294"/>
    </location>
</feature>
<dbReference type="InterPro" id="IPR001394">
    <property type="entry name" value="Peptidase_C19_UCH"/>
</dbReference>
<name>A0AA38S0D3_9PEZI</name>
<dbReference type="PROSITE" id="PS00973">
    <property type="entry name" value="USP_2"/>
    <property type="match status" value="1"/>
</dbReference>
<dbReference type="GO" id="GO:0005634">
    <property type="term" value="C:nucleus"/>
    <property type="evidence" value="ECO:0007669"/>
    <property type="project" value="TreeGrafter"/>
</dbReference>
<dbReference type="Pfam" id="PF00443">
    <property type="entry name" value="UCH"/>
    <property type="match status" value="1"/>
</dbReference>
<dbReference type="PANTHER" id="PTHR24006:SF888">
    <property type="entry name" value="UBIQUITIN CARBOXYL-TERMINAL HYDROLASE 30"/>
    <property type="match status" value="1"/>
</dbReference>
<evidence type="ECO:0000313" key="11">
    <source>
        <dbReference type="Proteomes" id="UP001174694"/>
    </source>
</evidence>
<dbReference type="GO" id="GO:0006508">
    <property type="term" value="P:proteolysis"/>
    <property type="evidence" value="ECO:0007669"/>
    <property type="project" value="UniProtKB-KW"/>
</dbReference>
<dbReference type="GO" id="GO:0004843">
    <property type="term" value="F:cysteine-type deubiquitinase activity"/>
    <property type="evidence" value="ECO:0007669"/>
    <property type="project" value="UniProtKB-EC"/>
</dbReference>